<feature type="domain" description="Helix-turn-helix" evidence="1">
    <location>
        <begin position="10"/>
        <end position="55"/>
    </location>
</feature>
<dbReference type="Pfam" id="PF12728">
    <property type="entry name" value="HTH_17"/>
    <property type="match status" value="1"/>
</dbReference>
<dbReference type="Proteomes" id="UP001500689">
    <property type="component" value="Unassembled WGS sequence"/>
</dbReference>
<dbReference type="InterPro" id="IPR009061">
    <property type="entry name" value="DNA-bd_dom_put_sf"/>
</dbReference>
<reference evidence="3" key="1">
    <citation type="journal article" date="2019" name="Int. J. Syst. Evol. Microbiol.">
        <title>The Global Catalogue of Microorganisms (GCM) 10K type strain sequencing project: providing services to taxonomists for standard genome sequencing and annotation.</title>
        <authorList>
            <consortium name="The Broad Institute Genomics Platform"/>
            <consortium name="The Broad Institute Genome Sequencing Center for Infectious Disease"/>
            <person name="Wu L."/>
            <person name="Ma J."/>
        </authorList>
    </citation>
    <scope>NUCLEOTIDE SEQUENCE [LARGE SCALE GENOMIC DNA]</scope>
    <source>
        <strain evidence="3">JCM 16898</strain>
    </source>
</reference>
<sequence>MRHYGDMSTFYSAEEVADLLGLHVRTVRGYVRDGRLPATKIGKQYRIAADDLATFTGGQSPERSPRRAEVTAVVQLEELSAADQDRLSTLVLAAVNGRPDPGRPLHVHTARDEHRNALKIVVIGPAAETARLIDLIATFSEAAR</sequence>
<dbReference type="EMBL" id="BAAAZN010000010">
    <property type="protein sequence ID" value="GAA3559306.1"/>
    <property type="molecule type" value="Genomic_DNA"/>
</dbReference>
<accession>A0ABP6X2C7</accession>
<comment type="caution">
    <text evidence="2">The sequence shown here is derived from an EMBL/GenBank/DDBJ whole genome shotgun (WGS) entry which is preliminary data.</text>
</comment>
<name>A0ABP6X2C7_9PSEU</name>
<keyword evidence="3" id="KW-1185">Reference proteome</keyword>
<proteinExistence type="predicted"/>
<dbReference type="NCBIfam" id="TIGR01764">
    <property type="entry name" value="excise"/>
    <property type="match status" value="1"/>
</dbReference>
<evidence type="ECO:0000313" key="3">
    <source>
        <dbReference type="Proteomes" id="UP001500689"/>
    </source>
</evidence>
<organism evidence="2 3">
    <name type="scientific">Amycolatopsis ultiminotia</name>
    <dbReference type="NCBI Taxonomy" id="543629"/>
    <lineage>
        <taxon>Bacteria</taxon>
        <taxon>Bacillati</taxon>
        <taxon>Actinomycetota</taxon>
        <taxon>Actinomycetes</taxon>
        <taxon>Pseudonocardiales</taxon>
        <taxon>Pseudonocardiaceae</taxon>
        <taxon>Amycolatopsis</taxon>
    </lineage>
</organism>
<evidence type="ECO:0000259" key="1">
    <source>
        <dbReference type="Pfam" id="PF12728"/>
    </source>
</evidence>
<protein>
    <submittedName>
        <fullName evidence="2">Helix-turn-helix domain-containing protein</fullName>
    </submittedName>
</protein>
<evidence type="ECO:0000313" key="2">
    <source>
        <dbReference type="EMBL" id="GAA3559306.1"/>
    </source>
</evidence>
<dbReference type="SUPFAM" id="SSF46955">
    <property type="entry name" value="Putative DNA-binding domain"/>
    <property type="match status" value="1"/>
</dbReference>
<dbReference type="InterPro" id="IPR041657">
    <property type="entry name" value="HTH_17"/>
</dbReference>
<dbReference type="InterPro" id="IPR010093">
    <property type="entry name" value="SinI_DNA-bd"/>
</dbReference>
<gene>
    <name evidence="2" type="ORF">GCM10022222_48780</name>
</gene>